<protein>
    <recommendedName>
        <fullName evidence="3">ESX-1 secretion-associated protein</fullName>
    </recommendedName>
</protein>
<dbReference type="InterPro" id="IPR036689">
    <property type="entry name" value="ESAT-6-like_sf"/>
</dbReference>
<dbReference type="RefSeq" id="WP_120743349.1">
    <property type="nucleotide sequence ID" value="NZ_CP032568.1"/>
</dbReference>
<sequence length="102" mass="10776">MADMLRADIAALRIMAAGMRHEADAVASIDPVDLIARVARAMPNSALGAAAATLGDPLRSSVTRMGDCLRTLADGAERAHTTYADAERDLKNQIDSYLHPAS</sequence>
<dbReference type="OrthoDB" id="4559165at2"/>
<dbReference type="EMBL" id="CP032568">
    <property type="protein sequence ID" value="AYF78266.1"/>
    <property type="molecule type" value="Genomic_DNA"/>
</dbReference>
<keyword evidence="2" id="KW-1185">Reference proteome</keyword>
<evidence type="ECO:0008006" key="3">
    <source>
        <dbReference type="Google" id="ProtNLM"/>
    </source>
</evidence>
<proteinExistence type="predicted"/>
<dbReference type="SUPFAM" id="SSF140453">
    <property type="entry name" value="EsxAB dimer-like"/>
    <property type="match status" value="1"/>
</dbReference>
<reference evidence="1 2" key="1">
    <citation type="submission" date="2018-09" db="EMBL/GenBank/DDBJ databases">
        <title>Nocardia yunnanensis sp. nov., an actinomycete isolated from a soil sample.</title>
        <authorList>
            <person name="Zhang J."/>
        </authorList>
    </citation>
    <scope>NUCLEOTIDE SEQUENCE [LARGE SCALE GENOMIC DNA]</scope>
    <source>
        <strain evidence="1 2">CFHS0054</strain>
    </source>
</reference>
<evidence type="ECO:0000313" key="1">
    <source>
        <dbReference type="EMBL" id="AYF78266.1"/>
    </source>
</evidence>
<name>A0A386ZLD2_9NOCA</name>
<gene>
    <name evidence="1" type="ORF">D7D52_35540</name>
</gene>
<dbReference type="AlphaFoldDB" id="A0A386ZLD2"/>
<dbReference type="KEGG" id="nyu:D7D52_35540"/>
<dbReference type="Proteomes" id="UP000267164">
    <property type="component" value="Chromosome"/>
</dbReference>
<organism evidence="1 2">
    <name type="scientific">Nocardia yunnanensis</name>
    <dbReference type="NCBI Taxonomy" id="2382165"/>
    <lineage>
        <taxon>Bacteria</taxon>
        <taxon>Bacillati</taxon>
        <taxon>Actinomycetota</taxon>
        <taxon>Actinomycetes</taxon>
        <taxon>Mycobacteriales</taxon>
        <taxon>Nocardiaceae</taxon>
        <taxon>Nocardia</taxon>
    </lineage>
</organism>
<accession>A0A386ZLD2</accession>
<evidence type="ECO:0000313" key="2">
    <source>
        <dbReference type="Proteomes" id="UP000267164"/>
    </source>
</evidence>